<dbReference type="PANTHER" id="PTHR39649:SF1">
    <property type="entry name" value="LARGE RIBOSOMAL SUBUNIT PROTEIN EL40"/>
    <property type="match status" value="1"/>
</dbReference>
<evidence type="ECO:0000256" key="1">
    <source>
        <dbReference type="ARBA" id="ARBA00022980"/>
    </source>
</evidence>
<dbReference type="Proteomes" id="UP000278475">
    <property type="component" value="Unassembled WGS sequence"/>
</dbReference>
<dbReference type="Pfam" id="PF01020">
    <property type="entry name" value="Ribosomal_L40e"/>
    <property type="match status" value="1"/>
</dbReference>
<dbReference type="GO" id="GO:1990904">
    <property type="term" value="C:ribonucleoprotein complex"/>
    <property type="evidence" value="ECO:0007669"/>
    <property type="project" value="UniProtKB-KW"/>
</dbReference>
<dbReference type="NCBIfam" id="NF003161">
    <property type="entry name" value="PRK04136.1"/>
    <property type="match status" value="1"/>
</dbReference>
<dbReference type="SUPFAM" id="SSF57829">
    <property type="entry name" value="Zn-binding ribosomal proteins"/>
    <property type="match status" value="1"/>
</dbReference>
<dbReference type="HAMAP" id="MF_00788">
    <property type="entry name" value="Ribosomal_eL40"/>
    <property type="match status" value="1"/>
</dbReference>
<keyword evidence="2 3" id="KW-0687">Ribonucleoprotein</keyword>
<feature type="domain" description="Large ribosomal subunit protein eL40" evidence="4">
    <location>
        <begin position="3"/>
        <end position="51"/>
    </location>
</feature>
<protein>
    <recommendedName>
        <fullName evidence="3">Large ribosomal subunit protein eL40</fullName>
    </recommendedName>
</protein>
<evidence type="ECO:0000256" key="2">
    <source>
        <dbReference type="ARBA" id="ARBA00023274"/>
    </source>
</evidence>
<evidence type="ECO:0000313" key="5">
    <source>
        <dbReference type="EMBL" id="RLE48204.1"/>
    </source>
</evidence>
<organism evidence="5 6">
    <name type="scientific">Thermoproteota archaeon</name>
    <dbReference type="NCBI Taxonomy" id="2056631"/>
    <lineage>
        <taxon>Archaea</taxon>
        <taxon>Thermoproteota</taxon>
    </lineage>
</organism>
<dbReference type="AlphaFoldDB" id="A0A497EM46"/>
<dbReference type="GO" id="GO:0006412">
    <property type="term" value="P:translation"/>
    <property type="evidence" value="ECO:0007669"/>
    <property type="project" value="UniProtKB-UniRule"/>
</dbReference>
<dbReference type="GO" id="GO:0005840">
    <property type="term" value="C:ribosome"/>
    <property type="evidence" value="ECO:0007669"/>
    <property type="project" value="UniProtKB-KW"/>
</dbReference>
<sequence>MPIHDPEKLQIAQKHLLFVKVCRKCGARNPASAEKCRRCKSRNLRWKRRELTR</sequence>
<dbReference type="InterPro" id="IPR011332">
    <property type="entry name" value="Ribosomal_zn-bd"/>
</dbReference>
<dbReference type="EMBL" id="QMQV01000086">
    <property type="protein sequence ID" value="RLE48204.1"/>
    <property type="molecule type" value="Genomic_DNA"/>
</dbReference>
<gene>
    <name evidence="3" type="primary">rpl40e</name>
    <name evidence="5" type="ORF">DRJ31_07660</name>
</gene>
<dbReference type="GO" id="GO:0003735">
    <property type="term" value="F:structural constituent of ribosome"/>
    <property type="evidence" value="ECO:0007669"/>
    <property type="project" value="InterPro"/>
</dbReference>
<dbReference type="InterPro" id="IPR038587">
    <property type="entry name" value="Ribosomal_eL40_sf"/>
</dbReference>
<evidence type="ECO:0000313" key="6">
    <source>
        <dbReference type="Proteomes" id="UP000278475"/>
    </source>
</evidence>
<dbReference type="InterPro" id="IPR023657">
    <property type="entry name" value="Ribosomal_eL40_arc"/>
</dbReference>
<evidence type="ECO:0000259" key="4">
    <source>
        <dbReference type="SMART" id="SM01377"/>
    </source>
</evidence>
<keyword evidence="1 3" id="KW-0689">Ribosomal protein</keyword>
<comment type="similarity">
    <text evidence="3">Belongs to the eukaryotic ribosomal protein eL40 family.</text>
</comment>
<dbReference type="PANTHER" id="PTHR39649">
    <property type="entry name" value="50S RIBOSOMAL PROTEIN L40E"/>
    <property type="match status" value="1"/>
</dbReference>
<evidence type="ECO:0000256" key="3">
    <source>
        <dbReference type="HAMAP-Rule" id="MF_00788"/>
    </source>
</evidence>
<dbReference type="InterPro" id="IPR001975">
    <property type="entry name" value="Ribosomal_eL40_dom"/>
</dbReference>
<dbReference type="SMART" id="SM01377">
    <property type="entry name" value="Ribosomal_L40e"/>
    <property type="match status" value="1"/>
</dbReference>
<accession>A0A497EM46</accession>
<proteinExistence type="inferred from homology"/>
<name>A0A497EM46_9CREN</name>
<dbReference type="Gene3D" id="4.10.1060.50">
    <property type="match status" value="1"/>
</dbReference>
<reference evidence="5 6" key="1">
    <citation type="submission" date="2018-06" db="EMBL/GenBank/DDBJ databases">
        <title>Extensive metabolic versatility and redundancy in microbially diverse, dynamic hydrothermal sediments.</title>
        <authorList>
            <person name="Dombrowski N."/>
            <person name="Teske A."/>
            <person name="Baker B.J."/>
        </authorList>
    </citation>
    <scope>NUCLEOTIDE SEQUENCE [LARGE SCALE GENOMIC DNA]</scope>
    <source>
        <strain evidence="5">B66_G16</strain>
    </source>
</reference>
<comment type="caution">
    <text evidence="5">The sequence shown here is derived from an EMBL/GenBank/DDBJ whole genome shotgun (WGS) entry which is preliminary data.</text>
</comment>